<keyword evidence="3" id="KW-1185">Reference proteome</keyword>
<evidence type="ECO:0000313" key="3">
    <source>
        <dbReference type="Proteomes" id="UP001148018"/>
    </source>
</evidence>
<proteinExistence type="predicted"/>
<gene>
    <name evidence="2" type="ORF">NHX12_021835</name>
</gene>
<organism evidence="2 3">
    <name type="scientific">Muraenolepis orangiensis</name>
    <name type="common">Patagonian moray cod</name>
    <dbReference type="NCBI Taxonomy" id="630683"/>
    <lineage>
        <taxon>Eukaryota</taxon>
        <taxon>Metazoa</taxon>
        <taxon>Chordata</taxon>
        <taxon>Craniata</taxon>
        <taxon>Vertebrata</taxon>
        <taxon>Euteleostomi</taxon>
        <taxon>Actinopterygii</taxon>
        <taxon>Neopterygii</taxon>
        <taxon>Teleostei</taxon>
        <taxon>Neoteleostei</taxon>
        <taxon>Acanthomorphata</taxon>
        <taxon>Zeiogadaria</taxon>
        <taxon>Gadariae</taxon>
        <taxon>Gadiformes</taxon>
        <taxon>Muraenolepidoidei</taxon>
        <taxon>Muraenolepididae</taxon>
        <taxon>Muraenolepis</taxon>
    </lineage>
</organism>
<evidence type="ECO:0000313" key="2">
    <source>
        <dbReference type="EMBL" id="KAJ3611822.1"/>
    </source>
</evidence>
<dbReference type="Proteomes" id="UP001148018">
    <property type="component" value="Unassembled WGS sequence"/>
</dbReference>
<reference evidence="2" key="1">
    <citation type="submission" date="2022-07" db="EMBL/GenBank/DDBJ databases">
        <title>Chromosome-level genome of Muraenolepis orangiensis.</title>
        <authorList>
            <person name="Kim J."/>
        </authorList>
    </citation>
    <scope>NUCLEOTIDE SEQUENCE</scope>
    <source>
        <strain evidence="2">KU_S4_2022</strain>
        <tissue evidence="2">Muscle</tissue>
    </source>
</reference>
<accession>A0A9Q0EWH4</accession>
<name>A0A9Q0EWH4_9TELE</name>
<protein>
    <submittedName>
        <fullName evidence="2">Uncharacterized protein</fullName>
    </submittedName>
</protein>
<evidence type="ECO:0000256" key="1">
    <source>
        <dbReference type="SAM" id="MobiDB-lite"/>
    </source>
</evidence>
<comment type="caution">
    <text evidence="2">The sequence shown here is derived from an EMBL/GenBank/DDBJ whole genome shotgun (WGS) entry which is preliminary data.</text>
</comment>
<dbReference type="AlphaFoldDB" id="A0A9Q0EWH4"/>
<sequence>MGLNPITPAGAHLILQKVLSRDALWGQSVSLYPPRPSPKPGGPEVPCFGSTNPGRRGDRLKKVERRESRLVRSERIGCGACSRRSCDADHCELRSVRQV</sequence>
<dbReference type="EMBL" id="JANIIK010000037">
    <property type="protein sequence ID" value="KAJ3611822.1"/>
    <property type="molecule type" value="Genomic_DNA"/>
</dbReference>
<feature type="compositionally biased region" description="Pro residues" evidence="1">
    <location>
        <begin position="33"/>
        <end position="43"/>
    </location>
</feature>
<feature type="region of interest" description="Disordered" evidence="1">
    <location>
        <begin position="33"/>
        <end position="59"/>
    </location>
</feature>